<dbReference type="Proteomes" id="UP000006562">
    <property type="component" value="Chromosome"/>
</dbReference>
<keyword evidence="3" id="KW-1185">Reference proteome</keyword>
<reference evidence="3" key="2">
    <citation type="journal article" date="2011" name="J. Biotechnol.">
        <title>Genome sequence of B. amyloliquefaciens type strain DSM7(T) reveals differences to plant-associated B. amyloliquefaciens FZB42.</title>
        <authorList>
            <person name="Ruckert C."/>
            <person name="Blom J."/>
            <person name="Chen X."/>
            <person name="Reva O."/>
            <person name="Borriss R."/>
        </authorList>
    </citation>
    <scope>NUCLEOTIDE SEQUENCE [LARGE SCALE GENOMIC DNA]</scope>
    <source>
        <strain evidence="3">DSM 7</strain>
    </source>
</reference>
<evidence type="ECO:0000313" key="2">
    <source>
        <dbReference type="EMBL" id="CBI41698.1"/>
    </source>
</evidence>
<dbReference type="KEGG" id="bao:BAMF_0572"/>
<feature type="chain" id="PRO_5040420088" evidence="1">
    <location>
        <begin position="30"/>
        <end position="146"/>
    </location>
</feature>
<sequence length="146" mass="15817">MTMKKLFKSIILSAVLLTGAAAVAPSASAAWSGWQNESGYSGRVFTDATTYTAGASTVDWKAEKKGSRTLYYTAGVYKKRSGGGLTDTNLVQRGSFKTATPLKSFNVKTIRNKTGKGTYVIQLDCYSDSGKRNYIGTFESAKFYVK</sequence>
<name>A0A9P1JF02_BACAS</name>
<keyword evidence="1" id="KW-0732">Signal</keyword>
<dbReference type="EMBL" id="FN597644">
    <property type="protein sequence ID" value="CBI41698.1"/>
    <property type="molecule type" value="Genomic_DNA"/>
</dbReference>
<reference evidence="2 3" key="1">
    <citation type="journal article" date="2011" name="Int. J. Syst. Evol. Microbiol.">
        <title>Relationship of Bacillus amyloliquefaciens clades associated with strains DSM 7T and FZB42T: a proposal for Bacillus amyloliquefaciens subsp. amyloliquefaciens subsp. nov. and Bacillus amyloliquefaciens subsp. plantarum subsp. nov. based on complete genome sequence comparisons.</title>
        <authorList>
            <person name="Borriss R."/>
            <person name="Chen X.H."/>
            <person name="Rueckert C."/>
            <person name="Blom J."/>
            <person name="Becker A."/>
            <person name="Baumgarth B."/>
            <person name="Fan B."/>
            <person name="Pukall R."/>
            <person name="Schumann P."/>
            <person name="Sproer C."/>
            <person name="Junge H."/>
            <person name="Vater J."/>
            <person name="Puhler A."/>
            <person name="Klenk H.P."/>
        </authorList>
    </citation>
    <scope>NUCLEOTIDE SEQUENCE [LARGE SCALE GENOMIC DNA]</scope>
    <source>
        <strain evidence="3">DSM 7</strain>
    </source>
</reference>
<dbReference type="AlphaFoldDB" id="A0A9P1JF02"/>
<proteinExistence type="predicted"/>
<evidence type="ECO:0000313" key="3">
    <source>
        <dbReference type="Proteomes" id="UP000006562"/>
    </source>
</evidence>
<gene>
    <name evidence="2" type="ordered locus">BAMF_0572</name>
</gene>
<feature type="signal peptide" evidence="1">
    <location>
        <begin position="1"/>
        <end position="29"/>
    </location>
</feature>
<evidence type="ECO:0000256" key="1">
    <source>
        <dbReference type="SAM" id="SignalP"/>
    </source>
</evidence>
<organism evidence="2 3">
    <name type="scientific">Bacillus amyloliquefaciens (strain ATCC 23350 / DSM 7 / BCRC 11601 / CCUG 28519 / NBRC 15535 / NRRL B-14393 / F)</name>
    <dbReference type="NCBI Taxonomy" id="692420"/>
    <lineage>
        <taxon>Bacteria</taxon>
        <taxon>Bacillati</taxon>
        <taxon>Bacillota</taxon>
        <taxon>Bacilli</taxon>
        <taxon>Bacillales</taxon>
        <taxon>Bacillaceae</taxon>
        <taxon>Bacillus</taxon>
        <taxon>Bacillus amyloliquefaciens group</taxon>
    </lineage>
</organism>
<protein>
    <submittedName>
        <fullName evidence="2">Uncharacterized protein yqgA</fullName>
    </submittedName>
</protein>
<accession>A0A9P1JF02</accession>